<dbReference type="AlphaFoldDB" id="A0A371HY19"/>
<dbReference type="EMBL" id="QJKJ01001416">
    <property type="protein sequence ID" value="RDY07697.1"/>
    <property type="molecule type" value="Genomic_DNA"/>
</dbReference>
<dbReference type="InterPro" id="IPR043128">
    <property type="entry name" value="Rev_trsase/Diguanyl_cyclase"/>
</dbReference>
<evidence type="ECO:0000313" key="2">
    <source>
        <dbReference type="Proteomes" id="UP000257109"/>
    </source>
</evidence>
<organism evidence="1 2">
    <name type="scientific">Mucuna pruriens</name>
    <name type="common">Velvet bean</name>
    <name type="synonym">Dolichos pruriens</name>
    <dbReference type="NCBI Taxonomy" id="157652"/>
    <lineage>
        <taxon>Eukaryota</taxon>
        <taxon>Viridiplantae</taxon>
        <taxon>Streptophyta</taxon>
        <taxon>Embryophyta</taxon>
        <taxon>Tracheophyta</taxon>
        <taxon>Spermatophyta</taxon>
        <taxon>Magnoliopsida</taxon>
        <taxon>eudicotyledons</taxon>
        <taxon>Gunneridae</taxon>
        <taxon>Pentapetalae</taxon>
        <taxon>rosids</taxon>
        <taxon>fabids</taxon>
        <taxon>Fabales</taxon>
        <taxon>Fabaceae</taxon>
        <taxon>Papilionoideae</taxon>
        <taxon>50 kb inversion clade</taxon>
        <taxon>NPAAA clade</taxon>
        <taxon>indigoferoid/millettioid clade</taxon>
        <taxon>Phaseoleae</taxon>
        <taxon>Mucuna</taxon>
    </lineage>
</organism>
<comment type="caution">
    <text evidence="1">The sequence shown here is derived from an EMBL/GenBank/DDBJ whole genome shotgun (WGS) entry which is preliminary data.</text>
</comment>
<gene>
    <name evidence="1" type="primary">pol</name>
    <name evidence="1" type="ORF">CR513_08141</name>
</gene>
<dbReference type="PANTHER" id="PTHR33064">
    <property type="entry name" value="POL PROTEIN"/>
    <property type="match status" value="1"/>
</dbReference>
<protein>
    <submittedName>
        <fullName evidence="1">Retrovirus-related Pol polyprotein</fullName>
    </submittedName>
</protein>
<dbReference type="PANTHER" id="PTHR33064:SF39">
    <property type="match status" value="1"/>
</dbReference>
<sequence length="242" mass="27780">MSQSGASSLEKVRDYQCEFKIASESTLTIENSTRRLTRTIFLCLVLIKSWKNQQESPITVSWMDSPNTCKSILHLKINTRLPSLAYSAPLRTHMSIFSNLLQYYMEVFMDDSTVYACMENLSQVLTRGIDTNLVLNFEKYHFMVTEGIVLGHLVSSRGIEFDKSKIDIITSLPNPAFVWEVRSFLGHTGFYRRFIKNFRKIALPLSKLLQKDVDLNFDQSCIEAFQELKTQLTSTPILQAPN</sequence>
<dbReference type="InterPro" id="IPR043502">
    <property type="entry name" value="DNA/RNA_pol_sf"/>
</dbReference>
<dbReference type="FunFam" id="3.30.70.270:FF:000020">
    <property type="entry name" value="Transposon Tf2-6 polyprotein-like Protein"/>
    <property type="match status" value="1"/>
</dbReference>
<keyword evidence="2" id="KW-1185">Reference proteome</keyword>
<feature type="non-terminal residue" evidence="1">
    <location>
        <position position="1"/>
    </location>
</feature>
<reference evidence="1" key="1">
    <citation type="submission" date="2018-05" db="EMBL/GenBank/DDBJ databases">
        <title>Draft genome of Mucuna pruriens seed.</title>
        <authorList>
            <person name="Nnadi N.E."/>
            <person name="Vos R."/>
            <person name="Hasami M.H."/>
            <person name="Devisetty U.K."/>
            <person name="Aguiy J.C."/>
        </authorList>
    </citation>
    <scope>NUCLEOTIDE SEQUENCE [LARGE SCALE GENOMIC DNA]</scope>
    <source>
        <strain evidence="1">JCA_2017</strain>
    </source>
</reference>
<name>A0A371HY19_MUCPR</name>
<evidence type="ECO:0000313" key="1">
    <source>
        <dbReference type="EMBL" id="RDY07697.1"/>
    </source>
</evidence>
<dbReference type="InterPro" id="IPR051320">
    <property type="entry name" value="Viral_Replic_Matur_Polypro"/>
</dbReference>
<dbReference type="OrthoDB" id="415724at2759"/>
<accession>A0A371HY19</accession>
<dbReference type="Gene3D" id="3.30.70.270">
    <property type="match status" value="2"/>
</dbReference>
<dbReference type="Proteomes" id="UP000257109">
    <property type="component" value="Unassembled WGS sequence"/>
</dbReference>
<proteinExistence type="predicted"/>
<dbReference type="SUPFAM" id="SSF56672">
    <property type="entry name" value="DNA/RNA polymerases"/>
    <property type="match status" value="1"/>
</dbReference>